<dbReference type="Proteomes" id="UP001375240">
    <property type="component" value="Unassembled WGS sequence"/>
</dbReference>
<gene>
    <name evidence="1" type="ORF">TWF696_005605</name>
</gene>
<sequence length="280" mass="30365">MTVYELSMPRLILVRLKRTALLTCAPQLSQLYPKTIATSLKTVTSTYTTVGPGRPNKEKRAPWPQAQTTTIYPSIVPTYASACTGPAASVGGLLNPRFTSACSCYSFTANPNTVFIRTSTTTITTTSTPTFYVDSTTTVSPTTTATAFKLQQVNPFSSKQYIDASSDQTTWIAKLTDQIYAATTFYIGGDGTLFSNSGLPITVGNSPVSPLYFLTNQGRRDLSTLKCTFDRDLIASCVSGNRNEFAIANNGQIFMSSLNTNWGANSCRGPVKFKAIPWPR</sequence>
<dbReference type="EMBL" id="JAVHNQ010000003">
    <property type="protein sequence ID" value="KAK6353643.1"/>
    <property type="molecule type" value="Genomic_DNA"/>
</dbReference>
<accession>A0AAV9V1M3</accession>
<proteinExistence type="predicted"/>
<evidence type="ECO:0000313" key="2">
    <source>
        <dbReference type="Proteomes" id="UP001375240"/>
    </source>
</evidence>
<dbReference type="AlphaFoldDB" id="A0AAV9V1M3"/>
<evidence type="ECO:0000313" key="1">
    <source>
        <dbReference type="EMBL" id="KAK6353643.1"/>
    </source>
</evidence>
<reference evidence="1 2" key="1">
    <citation type="submission" date="2019-10" db="EMBL/GenBank/DDBJ databases">
        <authorList>
            <person name="Palmer J.M."/>
        </authorList>
    </citation>
    <scope>NUCLEOTIDE SEQUENCE [LARGE SCALE GENOMIC DNA]</scope>
    <source>
        <strain evidence="1 2">TWF696</strain>
    </source>
</reference>
<protein>
    <submittedName>
        <fullName evidence="1">Uncharacterized protein</fullName>
    </submittedName>
</protein>
<name>A0AAV9V1M3_9PEZI</name>
<keyword evidence="2" id="KW-1185">Reference proteome</keyword>
<organism evidence="1 2">
    <name type="scientific">Orbilia brochopaga</name>
    <dbReference type="NCBI Taxonomy" id="3140254"/>
    <lineage>
        <taxon>Eukaryota</taxon>
        <taxon>Fungi</taxon>
        <taxon>Dikarya</taxon>
        <taxon>Ascomycota</taxon>
        <taxon>Pezizomycotina</taxon>
        <taxon>Orbiliomycetes</taxon>
        <taxon>Orbiliales</taxon>
        <taxon>Orbiliaceae</taxon>
        <taxon>Orbilia</taxon>
    </lineage>
</organism>
<comment type="caution">
    <text evidence="1">The sequence shown here is derived from an EMBL/GenBank/DDBJ whole genome shotgun (WGS) entry which is preliminary data.</text>
</comment>